<evidence type="ECO:0000313" key="1">
    <source>
        <dbReference type="EMBL" id="CAE0408970.1"/>
    </source>
</evidence>
<reference evidence="1" key="1">
    <citation type="submission" date="2021-01" db="EMBL/GenBank/DDBJ databases">
        <authorList>
            <person name="Corre E."/>
            <person name="Pelletier E."/>
            <person name="Niang G."/>
            <person name="Scheremetjew M."/>
            <person name="Finn R."/>
            <person name="Kale V."/>
            <person name="Holt S."/>
            <person name="Cochrane G."/>
            <person name="Meng A."/>
            <person name="Brown T."/>
            <person name="Cohen L."/>
        </authorList>
    </citation>
    <scope>NUCLEOTIDE SEQUENCE</scope>
    <source>
        <strain evidence="1">CCMP127</strain>
    </source>
</reference>
<sequence length="111" mass="12335">MADELDESGVIYRYVGRFEPPPSYDSSNYNNTMLQFSTPPPSLTDKTPNFLVDSIPLALQATLPLPYHAPDVVMKEALPPFQKKYVWEEPTTDNGYLAGGCGLLQPVSRRG</sequence>
<gene>
    <name evidence="1" type="ORF">ACOF00016_LOCUS6672</name>
</gene>
<dbReference type="EMBL" id="HBIM01007847">
    <property type="protein sequence ID" value="CAE0408970.1"/>
    <property type="molecule type" value="Transcribed_RNA"/>
</dbReference>
<organism evidence="1">
    <name type="scientific">Amphora coffeiformis</name>
    <dbReference type="NCBI Taxonomy" id="265554"/>
    <lineage>
        <taxon>Eukaryota</taxon>
        <taxon>Sar</taxon>
        <taxon>Stramenopiles</taxon>
        <taxon>Ochrophyta</taxon>
        <taxon>Bacillariophyta</taxon>
        <taxon>Bacillariophyceae</taxon>
        <taxon>Bacillariophycidae</taxon>
        <taxon>Thalassiophysales</taxon>
        <taxon>Catenulaceae</taxon>
        <taxon>Amphora</taxon>
    </lineage>
</organism>
<name>A0A7S3P5Q7_9STRA</name>
<protein>
    <submittedName>
        <fullName evidence="1">Uncharacterized protein</fullName>
    </submittedName>
</protein>
<accession>A0A7S3P5Q7</accession>
<proteinExistence type="predicted"/>
<dbReference type="AlphaFoldDB" id="A0A7S3P5Q7"/>